<protein>
    <recommendedName>
        <fullName evidence="3">Tryptophan 2,3-dioxygenase</fullName>
    </recommendedName>
</protein>
<dbReference type="Proteomes" id="UP001248581">
    <property type="component" value="Chromosome"/>
</dbReference>
<accession>A0ABY9THN0</accession>
<dbReference type="EMBL" id="CP134146">
    <property type="protein sequence ID" value="WNC68175.1"/>
    <property type="molecule type" value="Genomic_DNA"/>
</dbReference>
<evidence type="ECO:0000313" key="1">
    <source>
        <dbReference type="EMBL" id="WNC68175.1"/>
    </source>
</evidence>
<proteinExistence type="predicted"/>
<reference evidence="2" key="1">
    <citation type="submission" date="2023-09" db="EMBL/GenBank/DDBJ databases">
        <authorList>
            <person name="Li S."/>
            <person name="Li X."/>
            <person name="Zhang C."/>
            <person name="Zhao Z."/>
        </authorList>
    </citation>
    <scope>NUCLEOTIDE SEQUENCE [LARGE SCALE GENOMIC DNA]</scope>
    <source>
        <strain evidence="2">SQ345</strain>
    </source>
</reference>
<evidence type="ECO:0008006" key="3">
    <source>
        <dbReference type="Google" id="ProtNLM"/>
    </source>
</evidence>
<dbReference type="RefSeq" id="WP_348387332.1">
    <property type="nucleotide sequence ID" value="NZ_CP134146.1"/>
</dbReference>
<organism evidence="1 2">
    <name type="scientific">Thalassotalea nanhaiensis</name>
    <dbReference type="NCBI Taxonomy" id="3065648"/>
    <lineage>
        <taxon>Bacteria</taxon>
        <taxon>Pseudomonadati</taxon>
        <taxon>Pseudomonadota</taxon>
        <taxon>Gammaproteobacteria</taxon>
        <taxon>Alteromonadales</taxon>
        <taxon>Colwelliaceae</taxon>
        <taxon>Thalassotalea</taxon>
    </lineage>
</organism>
<keyword evidence="2" id="KW-1185">Reference proteome</keyword>
<gene>
    <name evidence="1" type="ORF">RI845_16815</name>
</gene>
<evidence type="ECO:0000313" key="2">
    <source>
        <dbReference type="Proteomes" id="UP001248581"/>
    </source>
</evidence>
<name>A0ABY9THN0_9GAMM</name>
<sequence>MKIDVSDEKINKFRELVNDNSSFVCKQYKNKNGKNLWHPICSCMDWITVSIRFLQDAPELSDNIDVRVMQMYSFISAIDIVAESITQLHRVFISHKNLPFKGDESIFKYKLFENDDNDYFKQIRACYGAHPVNLNPHNSNQQRYFASWPFDGFNTGKTDLDVRLYSNSPEEEDLTLSLKSDELISFLKSRYEYLDVIFDEINKQFLDFKEDQSKKSITANGSPLEVLHELSKESSIRLDNDYYQGMINDLIIIFRTTLDDEYQIEEVEFKESLLPLIEEIKVNLQAVEIKDLELHSLVYIDSTIDSELSYELPKFYSWLYRGEYDPLLDYYIRKLNKVSDNKYKFSESDGCDKSFLKLKLMLKMHSTRL</sequence>